<evidence type="ECO:0000313" key="4">
    <source>
        <dbReference type="Proteomes" id="UP000176902"/>
    </source>
</evidence>
<comment type="caution">
    <text evidence="3">The sequence shown here is derived from an EMBL/GenBank/DDBJ whole genome shotgun (WGS) entry which is preliminary data.</text>
</comment>
<keyword evidence="2" id="KW-0812">Transmembrane</keyword>
<dbReference type="Proteomes" id="UP000176902">
    <property type="component" value="Unassembled WGS sequence"/>
</dbReference>
<reference evidence="3 4" key="1">
    <citation type="journal article" date="2016" name="Nat. Commun.">
        <title>Thousands of microbial genomes shed light on interconnected biogeochemical processes in an aquifer system.</title>
        <authorList>
            <person name="Anantharaman K."/>
            <person name="Brown C.T."/>
            <person name="Hug L.A."/>
            <person name="Sharon I."/>
            <person name="Castelle C.J."/>
            <person name="Probst A.J."/>
            <person name="Thomas B.C."/>
            <person name="Singh A."/>
            <person name="Wilkins M.J."/>
            <person name="Karaoz U."/>
            <person name="Brodie E.L."/>
            <person name="Williams K.H."/>
            <person name="Hubbard S.S."/>
            <person name="Banfield J.F."/>
        </authorList>
    </citation>
    <scope>NUCLEOTIDE SEQUENCE [LARGE SCALE GENOMIC DNA]</scope>
</reference>
<accession>A0A1F5JPE5</accession>
<dbReference type="AlphaFoldDB" id="A0A1F5JPE5"/>
<sequence length="333" mass="36231">MRANFFPTGTTSYFGYTYNGSSFINSSTCSDYLAVTIDSSGNWSGTMQAKIDVSSNSYAGSGNYGFKIRRYTQSCSSYIWSNETTITASYSNSTPTPTPTPTPSPGSSSSFTISNIPTELDSDKTFSVSISLSLSNSPSTKFYLKGAFKKEDSTNYFGQTKVSGDWVKNSSSYSDQYSITTDSSGNWSGNLEMKVDAFDSGYEGGGDYKFKVGRYTDSGSGPTWSNESSIKINYKEVTGSDEEIGVINLSQVSPSPESKVLSVNSEPEDLPEIVYSLENYRKVSTHSALPKATAEAVIKSQKGINPFIIIGGIIVIGSLSFSFYIYYQYRLKS</sequence>
<name>A0A1F5JPE5_9BACT</name>
<dbReference type="EMBL" id="MFCV01000045">
    <property type="protein sequence ID" value="OGE30551.1"/>
    <property type="molecule type" value="Genomic_DNA"/>
</dbReference>
<evidence type="ECO:0000256" key="2">
    <source>
        <dbReference type="SAM" id="Phobius"/>
    </source>
</evidence>
<organism evidence="3 4">
    <name type="scientific">Candidatus Daviesbacteria bacterium RIFCSPHIGHO2_02_FULL_36_13</name>
    <dbReference type="NCBI Taxonomy" id="1797768"/>
    <lineage>
        <taxon>Bacteria</taxon>
        <taxon>Candidatus Daviesiibacteriota</taxon>
    </lineage>
</organism>
<feature type="region of interest" description="Disordered" evidence="1">
    <location>
        <begin position="90"/>
        <end position="114"/>
    </location>
</feature>
<feature type="transmembrane region" description="Helical" evidence="2">
    <location>
        <begin position="307"/>
        <end position="327"/>
    </location>
</feature>
<dbReference type="STRING" id="1797768.A3C59_00180"/>
<evidence type="ECO:0000256" key="1">
    <source>
        <dbReference type="SAM" id="MobiDB-lite"/>
    </source>
</evidence>
<protein>
    <submittedName>
        <fullName evidence="3">Uncharacterized protein</fullName>
    </submittedName>
</protein>
<keyword evidence="2" id="KW-0472">Membrane</keyword>
<feature type="compositionally biased region" description="Low complexity" evidence="1">
    <location>
        <begin position="105"/>
        <end position="114"/>
    </location>
</feature>
<keyword evidence="2" id="KW-1133">Transmembrane helix</keyword>
<gene>
    <name evidence="3" type="ORF">A3C59_00180</name>
</gene>
<evidence type="ECO:0000313" key="3">
    <source>
        <dbReference type="EMBL" id="OGE30551.1"/>
    </source>
</evidence>
<proteinExistence type="predicted"/>